<dbReference type="GO" id="GO:0050660">
    <property type="term" value="F:flavin adenine dinucleotide binding"/>
    <property type="evidence" value="ECO:0007669"/>
    <property type="project" value="UniProtKB-UniRule"/>
</dbReference>
<dbReference type="InterPro" id="IPR003097">
    <property type="entry name" value="CysJ-like_FAD-binding"/>
</dbReference>
<evidence type="ECO:0000313" key="14">
    <source>
        <dbReference type="EnsemblFungi" id="EJT77653"/>
    </source>
</evidence>
<dbReference type="EnsemblFungi" id="EJT77653">
    <property type="protein sequence ID" value="EJT77653"/>
    <property type="gene ID" value="GGTG_02757"/>
</dbReference>
<dbReference type="PANTHER" id="PTHR19384">
    <property type="entry name" value="NITRIC OXIDE SYNTHASE-RELATED"/>
    <property type="match status" value="1"/>
</dbReference>
<dbReference type="GO" id="GO:0010181">
    <property type="term" value="F:FMN binding"/>
    <property type="evidence" value="ECO:0007669"/>
    <property type="project" value="UniProtKB-UniRule"/>
</dbReference>
<dbReference type="InterPro" id="IPR029039">
    <property type="entry name" value="Flavoprotein-like_sf"/>
</dbReference>
<feature type="domain" description="FAD-binding FR-type" evidence="12">
    <location>
        <begin position="243"/>
        <end position="506"/>
    </location>
</feature>
<keyword evidence="8 9" id="KW-0560">Oxidoreductase</keyword>
<keyword evidence="9" id="KW-0496">Mitochondrion</keyword>
<dbReference type="VEuPathDB" id="FungiDB:GGTG_02757"/>
<comment type="similarity">
    <text evidence="9">In the C-terminal section; belongs to the flavoprotein pyridine nucleotide cytochrome reductase family.</text>
</comment>
<feature type="domain" description="Flavodoxin-like" evidence="11">
    <location>
        <begin position="32"/>
        <end position="176"/>
    </location>
</feature>
<dbReference type="GO" id="GO:0005739">
    <property type="term" value="C:mitochondrion"/>
    <property type="evidence" value="ECO:0007669"/>
    <property type="project" value="UniProtKB-SubCell"/>
</dbReference>
<protein>
    <recommendedName>
        <fullName evidence="9">NADPH-dependent diflavin oxidoreductase 1</fullName>
        <ecNumber evidence="9">1.18.1.-</ecNumber>
    </recommendedName>
    <alternativeName>
        <fullName evidence="9">NADPH-dependent FMN and FAD-containing oxidoreductase</fullName>
    </alternativeName>
</protein>
<dbReference type="InterPro" id="IPR017938">
    <property type="entry name" value="Riboflavin_synthase-like_b-brl"/>
</dbReference>
<dbReference type="eggNOG" id="KOG1159">
    <property type="taxonomic scope" value="Eukaryota"/>
</dbReference>
<evidence type="ECO:0000313" key="15">
    <source>
        <dbReference type="Proteomes" id="UP000006039"/>
    </source>
</evidence>
<evidence type="ECO:0000259" key="12">
    <source>
        <dbReference type="PROSITE" id="PS51384"/>
    </source>
</evidence>
<reference evidence="13" key="3">
    <citation type="submission" date="2010-09" db="EMBL/GenBank/DDBJ databases">
        <title>Annotation of Gaeumannomyces graminis var. tritici R3-111a-1.</title>
        <authorList>
            <consortium name="The Broad Institute Genome Sequencing Platform"/>
            <person name="Ma L.-J."/>
            <person name="Dead R."/>
            <person name="Young S.K."/>
            <person name="Zeng Q."/>
            <person name="Gargeya S."/>
            <person name="Fitzgerald M."/>
            <person name="Haas B."/>
            <person name="Abouelleil A."/>
            <person name="Alvarado L."/>
            <person name="Arachchi H.M."/>
            <person name="Berlin A."/>
            <person name="Brown A."/>
            <person name="Chapman S.B."/>
            <person name="Chen Z."/>
            <person name="Dunbar C."/>
            <person name="Freedman E."/>
            <person name="Gearin G."/>
            <person name="Gellesch M."/>
            <person name="Goldberg J."/>
            <person name="Griggs A."/>
            <person name="Gujja S."/>
            <person name="Heiman D."/>
            <person name="Howarth C."/>
            <person name="Larson L."/>
            <person name="Lui A."/>
            <person name="MacDonald P.J.P."/>
            <person name="Mehta T."/>
            <person name="Montmayeur A."/>
            <person name="Murphy C."/>
            <person name="Neiman D."/>
            <person name="Pearson M."/>
            <person name="Priest M."/>
            <person name="Roberts A."/>
            <person name="Saif S."/>
            <person name="Shea T."/>
            <person name="Shenoy N."/>
            <person name="Sisk P."/>
            <person name="Stolte C."/>
            <person name="Sykes S."/>
            <person name="Yandava C."/>
            <person name="Wortman J."/>
            <person name="Nusbaum C."/>
            <person name="Birren B."/>
        </authorList>
    </citation>
    <scope>NUCLEOTIDE SEQUENCE</scope>
    <source>
        <strain evidence="13">R3-111a-1</strain>
    </source>
</reference>
<evidence type="ECO:0000256" key="5">
    <source>
        <dbReference type="ARBA" id="ARBA00022643"/>
    </source>
</evidence>
<evidence type="ECO:0000256" key="7">
    <source>
        <dbReference type="ARBA" id="ARBA00022857"/>
    </source>
</evidence>
<comment type="subcellular location">
    <subcellularLocation>
        <location evidence="9">Cytoplasm</location>
    </subcellularLocation>
    <subcellularLocation>
        <location evidence="9">Mitochondrion</location>
    </subcellularLocation>
    <text evidence="9">Relocalizes to mitochondria after H(2)O(2) exposure.</text>
</comment>
<feature type="binding site" evidence="9">
    <location>
        <position position="702"/>
    </location>
    <ligand>
        <name>FAD</name>
        <dbReference type="ChEBI" id="CHEBI:57692"/>
    </ligand>
</feature>
<feature type="binding site" evidence="9">
    <location>
        <begin position="123"/>
        <end position="132"/>
    </location>
    <ligand>
        <name>FMN</name>
        <dbReference type="ChEBI" id="CHEBI:58210"/>
    </ligand>
</feature>
<name>J3NNA1_GAET3</name>
<dbReference type="HOGENOM" id="CLU_001570_17_6_1"/>
<feature type="binding site" evidence="9">
    <location>
        <begin position="474"/>
        <end position="477"/>
    </location>
    <ligand>
        <name>FAD</name>
        <dbReference type="ChEBI" id="CHEBI:57692"/>
    </ligand>
</feature>
<reference evidence="14" key="4">
    <citation type="journal article" date="2015" name="G3 (Bethesda)">
        <title>Genome sequences of three phytopathogenic species of the Magnaporthaceae family of fungi.</title>
        <authorList>
            <person name="Okagaki L.H."/>
            <person name="Nunes C.C."/>
            <person name="Sailsbery J."/>
            <person name="Clay B."/>
            <person name="Brown D."/>
            <person name="John T."/>
            <person name="Oh Y."/>
            <person name="Young N."/>
            <person name="Fitzgerald M."/>
            <person name="Haas B.J."/>
            <person name="Zeng Q."/>
            <person name="Young S."/>
            <person name="Adiconis X."/>
            <person name="Fan L."/>
            <person name="Levin J.Z."/>
            <person name="Mitchell T.K."/>
            <person name="Okubara P.A."/>
            <person name="Farman M.L."/>
            <person name="Kohn L.M."/>
            <person name="Birren B."/>
            <person name="Ma L.-J."/>
            <person name="Dean R.A."/>
        </authorList>
    </citation>
    <scope>NUCLEOTIDE SEQUENCE</scope>
    <source>
        <strain evidence="14">R3-111a-1</strain>
    </source>
</reference>
<feature type="binding site" evidence="9">
    <location>
        <position position="396"/>
    </location>
    <ligand>
        <name>FAD</name>
        <dbReference type="ChEBI" id="CHEBI:57692"/>
    </ligand>
</feature>
<feature type="binding site" evidence="9">
    <location>
        <begin position="38"/>
        <end position="43"/>
    </location>
    <ligand>
        <name>FMN</name>
        <dbReference type="ChEBI" id="CHEBI:58210"/>
    </ligand>
</feature>
<dbReference type="SUPFAM" id="SSF52218">
    <property type="entry name" value="Flavoproteins"/>
    <property type="match status" value="1"/>
</dbReference>
<dbReference type="Gene3D" id="1.20.990.10">
    <property type="entry name" value="NADPH-cytochrome p450 Reductase, Chain A, domain 3"/>
    <property type="match status" value="1"/>
</dbReference>
<comment type="cofactor">
    <cofactor evidence="2 9">
        <name>FAD</name>
        <dbReference type="ChEBI" id="CHEBI:57692"/>
    </cofactor>
</comment>
<comment type="function">
    <text evidence="9">NADPH-dependent reductase which is a central component of the cytosolic iron-sulfur (Fe-S) protein assembly (CIA) machinery. Transfers electrons from NADPH via its FAD and FMN prosthetic groups to the [2Fe-2S] cluster of DRE2, another key component of the CIA machinery. In turn, this reduced cluster provides electrons for assembly of cytosolic iron-sulfur cluster proteins. Positively controls H(2)O(2)-induced cell death.</text>
</comment>
<evidence type="ECO:0000256" key="2">
    <source>
        <dbReference type="ARBA" id="ARBA00001974"/>
    </source>
</evidence>
<dbReference type="InterPro" id="IPR039261">
    <property type="entry name" value="FNR_nucleotide-bd"/>
</dbReference>
<dbReference type="Gene3D" id="3.40.50.80">
    <property type="entry name" value="Nucleotide-binding domain of ferredoxin-NADP reductase (FNR) module"/>
    <property type="match status" value="1"/>
</dbReference>
<dbReference type="EC" id="1.18.1.-" evidence="9"/>
<dbReference type="GO" id="GO:0005829">
    <property type="term" value="C:cytosol"/>
    <property type="evidence" value="ECO:0007669"/>
    <property type="project" value="TreeGrafter"/>
</dbReference>
<feature type="binding site" evidence="9">
    <location>
        <begin position="426"/>
        <end position="429"/>
    </location>
    <ligand>
        <name>FAD</name>
        <dbReference type="ChEBI" id="CHEBI:57692"/>
    </ligand>
</feature>
<keyword evidence="3 9" id="KW-0963">Cytoplasm</keyword>
<dbReference type="Pfam" id="PF00175">
    <property type="entry name" value="NAD_binding_1"/>
    <property type="match status" value="1"/>
</dbReference>
<dbReference type="Proteomes" id="UP000006039">
    <property type="component" value="Unassembled WGS sequence"/>
</dbReference>
<feature type="binding site" evidence="9">
    <location>
        <position position="525"/>
    </location>
    <ligand>
        <name>NADP(+)</name>
        <dbReference type="ChEBI" id="CHEBI:58349"/>
    </ligand>
</feature>
<dbReference type="InterPro" id="IPR001709">
    <property type="entry name" value="Flavoprot_Pyr_Nucl_cyt_Rdtase"/>
</dbReference>
<dbReference type="InterPro" id="IPR001433">
    <property type="entry name" value="OxRdtase_FAD/NAD-bd"/>
</dbReference>
<dbReference type="Gene3D" id="2.40.30.10">
    <property type="entry name" value="Translation factors"/>
    <property type="match status" value="1"/>
</dbReference>
<dbReference type="PRINTS" id="PR00371">
    <property type="entry name" value="FPNCR"/>
</dbReference>
<dbReference type="GO" id="GO:0160246">
    <property type="term" value="F:NADPH-iron-sulfur [2Fe-2S] protein oxidoreductase activity"/>
    <property type="evidence" value="ECO:0007669"/>
    <property type="project" value="InterPro"/>
</dbReference>
<dbReference type="PRINTS" id="PR00369">
    <property type="entry name" value="FLAVODOXIN"/>
</dbReference>
<comment type="subunit">
    <text evidence="9">Interacts with DRE2; as part of the cytosolic iron-sulfur (Fe-S) protein assembly (CIA) machinery.</text>
</comment>
<dbReference type="OrthoDB" id="1856718at2759"/>
<evidence type="ECO:0000256" key="3">
    <source>
        <dbReference type="ARBA" id="ARBA00022490"/>
    </source>
</evidence>
<accession>J3NNA1</accession>
<dbReference type="PANTHER" id="PTHR19384:SF10">
    <property type="entry name" value="NADPH-DEPENDENT DIFLAVIN OXIDOREDUCTASE 1"/>
    <property type="match status" value="1"/>
</dbReference>
<dbReference type="SUPFAM" id="SSF63380">
    <property type="entry name" value="Riboflavin synthase domain-like"/>
    <property type="match status" value="1"/>
</dbReference>
<dbReference type="Gene3D" id="3.40.50.360">
    <property type="match status" value="1"/>
</dbReference>
<evidence type="ECO:0000256" key="10">
    <source>
        <dbReference type="SAM" id="MobiDB-lite"/>
    </source>
</evidence>
<evidence type="ECO:0000256" key="8">
    <source>
        <dbReference type="ARBA" id="ARBA00023002"/>
    </source>
</evidence>
<dbReference type="FunCoup" id="J3NNA1">
    <property type="interactions" value="728"/>
</dbReference>
<evidence type="ECO:0000256" key="1">
    <source>
        <dbReference type="ARBA" id="ARBA00001917"/>
    </source>
</evidence>
<evidence type="ECO:0000256" key="9">
    <source>
        <dbReference type="HAMAP-Rule" id="MF_03178"/>
    </source>
</evidence>
<comment type="similarity">
    <text evidence="9">Belongs to the NADPH-dependent diflavin oxidoreductase NDOR1 family.</text>
</comment>
<evidence type="ECO:0000256" key="6">
    <source>
        <dbReference type="ARBA" id="ARBA00022827"/>
    </source>
</evidence>
<dbReference type="InterPro" id="IPR023173">
    <property type="entry name" value="NADPH_Cyt_P450_Rdtase_alpha"/>
</dbReference>
<dbReference type="STRING" id="644352.J3NNA1"/>
<dbReference type="AlphaFoldDB" id="J3NNA1"/>
<dbReference type="Pfam" id="PF00258">
    <property type="entry name" value="Flavodoxin_1"/>
    <property type="match status" value="1"/>
</dbReference>
<keyword evidence="15" id="KW-1185">Reference proteome</keyword>
<dbReference type="InterPro" id="IPR008254">
    <property type="entry name" value="Flavodoxin/NO_synth"/>
</dbReference>
<dbReference type="InterPro" id="IPR017927">
    <property type="entry name" value="FAD-bd_FR_type"/>
</dbReference>
<dbReference type="GO" id="GO:0050661">
    <property type="term" value="F:NADP binding"/>
    <property type="evidence" value="ECO:0007669"/>
    <property type="project" value="UniProtKB-UniRule"/>
</dbReference>
<feature type="binding site" evidence="9">
    <location>
        <begin position="85"/>
        <end position="88"/>
    </location>
    <ligand>
        <name>FMN</name>
        <dbReference type="ChEBI" id="CHEBI:58210"/>
    </ligand>
</feature>
<keyword evidence="4 9" id="KW-0285">Flavoprotein</keyword>
<evidence type="ECO:0000256" key="4">
    <source>
        <dbReference type="ARBA" id="ARBA00022630"/>
    </source>
</evidence>
<dbReference type="EMBL" id="GL385396">
    <property type="protein sequence ID" value="EJT77653.1"/>
    <property type="molecule type" value="Genomic_DNA"/>
</dbReference>
<gene>
    <name evidence="14" type="primary">20343215</name>
    <name evidence="9" type="synonym">TAH18</name>
    <name evidence="13" type="ORF">GGTG_02757</name>
</gene>
<dbReference type="PROSITE" id="PS50902">
    <property type="entry name" value="FLAVODOXIN_LIKE"/>
    <property type="match status" value="1"/>
</dbReference>
<comment type="caution">
    <text evidence="9">Lacks conserved residue(s) required for the propagation of feature annotation.</text>
</comment>
<reference evidence="15" key="1">
    <citation type="submission" date="2010-07" db="EMBL/GenBank/DDBJ databases">
        <title>The genome sequence of Gaeumannomyces graminis var. tritici strain R3-111a-1.</title>
        <authorList>
            <consortium name="The Broad Institute Genome Sequencing Platform"/>
            <person name="Ma L.-J."/>
            <person name="Dead R."/>
            <person name="Young S."/>
            <person name="Zeng Q."/>
            <person name="Koehrsen M."/>
            <person name="Alvarado L."/>
            <person name="Berlin A."/>
            <person name="Chapman S.B."/>
            <person name="Chen Z."/>
            <person name="Freedman E."/>
            <person name="Gellesch M."/>
            <person name="Goldberg J."/>
            <person name="Griggs A."/>
            <person name="Gujja S."/>
            <person name="Heilman E.R."/>
            <person name="Heiman D."/>
            <person name="Hepburn T."/>
            <person name="Howarth C."/>
            <person name="Jen D."/>
            <person name="Larson L."/>
            <person name="Mehta T."/>
            <person name="Neiman D."/>
            <person name="Pearson M."/>
            <person name="Roberts A."/>
            <person name="Saif S."/>
            <person name="Shea T."/>
            <person name="Shenoy N."/>
            <person name="Sisk P."/>
            <person name="Stolte C."/>
            <person name="Sykes S."/>
            <person name="Walk T."/>
            <person name="White J."/>
            <person name="Yandava C."/>
            <person name="Haas B."/>
            <person name="Nusbaum C."/>
            <person name="Birren B."/>
        </authorList>
    </citation>
    <scope>NUCLEOTIDE SEQUENCE [LARGE SCALE GENOMIC DNA]</scope>
    <source>
        <strain evidence="15">R3-111a-1</strain>
    </source>
</reference>
<feature type="binding site" evidence="9">
    <location>
        <begin position="634"/>
        <end position="638"/>
    </location>
    <ligand>
        <name>NADP(+)</name>
        <dbReference type="ChEBI" id="CHEBI:58349"/>
    </ligand>
</feature>
<keyword evidence="5 9" id="KW-0288">FMN</keyword>
<feature type="binding site" evidence="9">
    <location>
        <begin position="582"/>
        <end position="583"/>
    </location>
    <ligand>
        <name>NADP(+)</name>
        <dbReference type="ChEBI" id="CHEBI:58349"/>
    </ligand>
</feature>
<reference evidence="13" key="2">
    <citation type="submission" date="2010-07" db="EMBL/GenBank/DDBJ databases">
        <authorList>
            <consortium name="The Broad Institute Genome Sequencing Platform"/>
            <consortium name="Broad Institute Genome Sequencing Center for Infectious Disease"/>
            <person name="Ma L.-J."/>
            <person name="Dead R."/>
            <person name="Young S."/>
            <person name="Zeng Q."/>
            <person name="Koehrsen M."/>
            <person name="Alvarado L."/>
            <person name="Berlin A."/>
            <person name="Chapman S.B."/>
            <person name="Chen Z."/>
            <person name="Freedman E."/>
            <person name="Gellesch M."/>
            <person name="Goldberg J."/>
            <person name="Griggs A."/>
            <person name="Gujja S."/>
            <person name="Heilman E.R."/>
            <person name="Heiman D."/>
            <person name="Hepburn T."/>
            <person name="Howarth C."/>
            <person name="Jen D."/>
            <person name="Larson L."/>
            <person name="Mehta T."/>
            <person name="Neiman D."/>
            <person name="Pearson M."/>
            <person name="Roberts A."/>
            <person name="Saif S."/>
            <person name="Shea T."/>
            <person name="Shenoy N."/>
            <person name="Sisk P."/>
            <person name="Stolte C."/>
            <person name="Sykes S."/>
            <person name="Walk T."/>
            <person name="White J."/>
            <person name="Yandava C."/>
            <person name="Haas B."/>
            <person name="Nusbaum C."/>
            <person name="Birren B."/>
        </authorList>
    </citation>
    <scope>NUCLEOTIDE SEQUENCE</scope>
    <source>
        <strain evidence="13">R3-111a-1</strain>
    </source>
</reference>
<evidence type="ECO:0000313" key="13">
    <source>
        <dbReference type="EMBL" id="EJT77653.1"/>
    </source>
</evidence>
<organism evidence="13">
    <name type="scientific">Gaeumannomyces tritici (strain R3-111a-1)</name>
    <name type="common">Wheat and barley take-all root rot fungus</name>
    <name type="synonym">Gaeumannomyces graminis var. tritici</name>
    <dbReference type="NCBI Taxonomy" id="644352"/>
    <lineage>
        <taxon>Eukaryota</taxon>
        <taxon>Fungi</taxon>
        <taxon>Dikarya</taxon>
        <taxon>Ascomycota</taxon>
        <taxon>Pezizomycotina</taxon>
        <taxon>Sordariomycetes</taxon>
        <taxon>Sordariomycetidae</taxon>
        <taxon>Magnaporthales</taxon>
        <taxon>Magnaporthaceae</taxon>
        <taxon>Gaeumannomyces</taxon>
    </lineage>
</organism>
<dbReference type="InterPro" id="IPR028879">
    <property type="entry name" value="NDOR1"/>
</dbReference>
<feature type="binding site" evidence="9">
    <location>
        <position position="158"/>
    </location>
    <ligand>
        <name>FMN</name>
        <dbReference type="ChEBI" id="CHEBI:58210"/>
    </ligand>
</feature>
<keyword evidence="6 9" id="KW-0274">FAD</keyword>
<keyword evidence="7 9" id="KW-0521">NADP</keyword>
<comment type="similarity">
    <text evidence="9">In the N-terminal section; belongs to the flavodoxin family.</text>
</comment>
<evidence type="ECO:0000259" key="11">
    <source>
        <dbReference type="PROSITE" id="PS50902"/>
    </source>
</evidence>
<comment type="catalytic activity">
    <reaction evidence="9">
        <text>2 oxidized [2Fe-2S]-[protein] + NADPH = 2 reduced [2Fe-2S]-[protein] + NADP(+) + H(+)</text>
        <dbReference type="Rhea" id="RHEA:67716"/>
        <dbReference type="Rhea" id="RHEA-COMP:17327"/>
        <dbReference type="Rhea" id="RHEA-COMP:17328"/>
        <dbReference type="ChEBI" id="CHEBI:15378"/>
        <dbReference type="ChEBI" id="CHEBI:33737"/>
        <dbReference type="ChEBI" id="CHEBI:33738"/>
        <dbReference type="ChEBI" id="CHEBI:57783"/>
        <dbReference type="ChEBI" id="CHEBI:58349"/>
    </reaction>
</comment>
<dbReference type="PROSITE" id="PS51384">
    <property type="entry name" value="FAD_FR"/>
    <property type="match status" value="1"/>
</dbReference>
<dbReference type="GeneID" id="20343215"/>
<comment type="cofactor">
    <cofactor evidence="1 9">
        <name>FMN</name>
        <dbReference type="ChEBI" id="CHEBI:58210"/>
    </cofactor>
</comment>
<dbReference type="GO" id="GO:0016651">
    <property type="term" value="F:oxidoreductase activity, acting on NAD(P)H"/>
    <property type="evidence" value="ECO:0007669"/>
    <property type="project" value="UniProtKB-UniRule"/>
</dbReference>
<feature type="region of interest" description="Disordered" evidence="10">
    <location>
        <begin position="1"/>
        <end position="24"/>
    </location>
</feature>
<reference evidence="14" key="5">
    <citation type="submission" date="2018-04" db="UniProtKB">
        <authorList>
            <consortium name="EnsemblFungi"/>
        </authorList>
    </citation>
    <scope>IDENTIFICATION</scope>
    <source>
        <strain evidence="14">R3-111a-1</strain>
    </source>
</reference>
<dbReference type="GO" id="GO:0016226">
    <property type="term" value="P:iron-sulfur cluster assembly"/>
    <property type="evidence" value="ECO:0007669"/>
    <property type="project" value="UniProtKB-UniRule"/>
</dbReference>
<dbReference type="RefSeq" id="XP_009218798.1">
    <property type="nucleotide sequence ID" value="XM_009220534.1"/>
</dbReference>
<dbReference type="InterPro" id="IPR001094">
    <property type="entry name" value="Flavdoxin-like"/>
</dbReference>
<sequence length="706" mass="76302">MDTDRVVLSPKAVASPGAGEDGPDQVLSRRSALILYGSETGNAQDIAEDLGRTLERLRFRTSVVEMDDVGPKELLQHCLVIFAVSTTGQGDMPQNASKFWRSLLRRKLPPSCLSRLAYTCFGLGDSSYPKYNWAARKLCKRLGQLGALEVFTSGEGDERHDDGIDTVYLPWKGNLRSWILANHPLPGDIQPIPDQEPQTPRFTLLIDESAPKAPASDPIHQQYDKDKAQPSEAPSAALLLPIRGGITATLRSNERVTPADHWQDVRLLRLDLETSPAEPLRPGATMTIYPKNQLSDVDALIERMRWQDQADRPLRFPNGAASLPKGLAWCATTAATTAITLRDLLTHGLDITAVPRRGFLERLSFLASEPDQAERLRELADPAAAHEFYDYTARPRRTILEILRDFPSALVPAFSAADVFPVIRGREFSIANGGSSLNPSLSGEAAAATTAPLRVEILVAMVEYRTIIRKPRVGLCSRYLGGLQPGTRITVTLKQGSGMLGTAAAPSSPSNKATSRPVVAVATGTGVAPIRMLLHHMRSAASPPAEALLFFGCRSRRADYYFADEWRAASNGGALTVVPAFSRDPDAALEDAAARTAAQDEPVLATAATATATTDYDVEAAAARLLLRRQDAGSNYVQHHIRRHATKVADLVTRGAVVCICGSAGAMPRAVRLALEDTLVAAGVCAGPAEAAEHLATKVDVWQETW</sequence>
<proteinExistence type="inferred from homology"/>
<dbReference type="Pfam" id="PF00667">
    <property type="entry name" value="FAD_binding_1"/>
    <property type="match status" value="1"/>
</dbReference>
<dbReference type="FunFam" id="3.40.50.360:FF:000034">
    <property type="entry name" value="NADPH-dependent diflavin oxidoreductase 1"/>
    <property type="match status" value="1"/>
</dbReference>
<dbReference type="HAMAP" id="MF_03178">
    <property type="entry name" value="NDOR1"/>
    <property type="match status" value="1"/>
</dbReference>
<dbReference type="SUPFAM" id="SSF52343">
    <property type="entry name" value="Ferredoxin reductase-like, C-terminal NADP-linked domain"/>
    <property type="match status" value="1"/>
</dbReference>